<sequence>MRSHTWPRAGDPANCPGRCGETEADVKRFFNQNNVFFRFMGILFDLIELNLITLIFCIPVFTAGAAFVAMHYVLWHMVRGEDSYIAMQFWHSFKDNWKNATVIWFLVLIVGLIMWVDVHAMGELSRSGRGLLEVILIVVALLTVSVAEYAFFLLSRYENTAIQALTNAGRLALGFLPRTLAMTVITIGAAVLYVAYLVYLLPLVLLLGFTLPQYCCAWLYNPIFKRMEEGRKGGPDSGAGQAR</sequence>
<evidence type="ECO:0000313" key="2">
    <source>
        <dbReference type="EMBL" id="MBO0623099.1"/>
    </source>
</evidence>
<accession>A0ABS3IRZ1</accession>
<dbReference type="Proteomes" id="UP000664299">
    <property type="component" value="Unassembled WGS sequence"/>
</dbReference>
<keyword evidence="1" id="KW-0472">Membrane</keyword>
<feature type="transmembrane region" description="Helical" evidence="1">
    <location>
        <begin position="51"/>
        <end position="75"/>
    </location>
</feature>
<comment type="caution">
    <text evidence="2">The sequence shown here is derived from an EMBL/GenBank/DDBJ whole genome shotgun (WGS) entry which is preliminary data.</text>
</comment>
<feature type="transmembrane region" description="Helical" evidence="1">
    <location>
        <begin position="96"/>
        <end position="115"/>
    </location>
</feature>
<feature type="transmembrane region" description="Helical" evidence="1">
    <location>
        <begin position="135"/>
        <end position="154"/>
    </location>
</feature>
<dbReference type="Pfam" id="PF04854">
    <property type="entry name" value="DUF624"/>
    <property type="match status" value="1"/>
</dbReference>
<feature type="transmembrane region" description="Helical" evidence="1">
    <location>
        <begin position="175"/>
        <end position="194"/>
    </location>
</feature>
<evidence type="ECO:0000256" key="1">
    <source>
        <dbReference type="SAM" id="Phobius"/>
    </source>
</evidence>
<dbReference type="InterPro" id="IPR006938">
    <property type="entry name" value="DUF624"/>
</dbReference>
<proteinExistence type="predicted"/>
<reference evidence="2" key="1">
    <citation type="submission" date="2021-03" db="EMBL/GenBank/DDBJ databases">
        <title>Genome sequence of Bifidobacterium asteroides strain wkB204 isolated from a honey bee gut.</title>
        <authorList>
            <person name="Motta E.V.S."/>
            <person name="Kwong W.K."/>
            <person name="Moran N.A."/>
        </authorList>
    </citation>
    <scope>NUCLEOTIDE SEQUENCE</scope>
    <source>
        <strain evidence="2">WkB204</strain>
    </source>
</reference>
<name>A0ABS3IRZ1_9BIFI</name>
<evidence type="ECO:0000313" key="3">
    <source>
        <dbReference type="Proteomes" id="UP000664299"/>
    </source>
</evidence>
<protein>
    <submittedName>
        <fullName evidence="2">YesL family protein</fullName>
    </submittedName>
</protein>
<gene>
    <name evidence="2" type="ORF">J1F30_01740</name>
</gene>
<dbReference type="EMBL" id="JAFMNU010000002">
    <property type="protein sequence ID" value="MBO0623099.1"/>
    <property type="molecule type" value="Genomic_DNA"/>
</dbReference>
<keyword evidence="3" id="KW-1185">Reference proteome</keyword>
<feature type="transmembrane region" description="Helical" evidence="1">
    <location>
        <begin position="200"/>
        <end position="221"/>
    </location>
</feature>
<keyword evidence="1" id="KW-1133">Transmembrane helix</keyword>
<keyword evidence="1" id="KW-0812">Transmembrane</keyword>
<organism evidence="2 3">
    <name type="scientific">Bifidobacterium asteroides</name>
    <dbReference type="NCBI Taxonomy" id="1684"/>
    <lineage>
        <taxon>Bacteria</taxon>
        <taxon>Bacillati</taxon>
        <taxon>Actinomycetota</taxon>
        <taxon>Actinomycetes</taxon>
        <taxon>Bifidobacteriales</taxon>
        <taxon>Bifidobacteriaceae</taxon>
        <taxon>Bifidobacterium</taxon>
    </lineage>
</organism>